<feature type="chain" id="PRO_5032981664" evidence="1">
    <location>
        <begin position="20"/>
        <end position="190"/>
    </location>
</feature>
<sequence>MASFRCLHLVLALPVLAAAETSFSSTPAQLEAKVTLQTNGSWHLGGFCLGQAGPEETKAAELTAHVAWEGTQELGETGPVMLVAFDAREHRWGAVKDSWGQLSCEEKLSAANMKRQLGKSHTYADFVFRINVPQQTAIRDWHFALLTCGETEQAPLSLRLSATNGALSMFKANTHFDASSCPVAPAHHQI</sequence>
<organism evidence="2 3">
    <name type="scientific">Symbiodinium natans</name>
    <dbReference type="NCBI Taxonomy" id="878477"/>
    <lineage>
        <taxon>Eukaryota</taxon>
        <taxon>Sar</taxon>
        <taxon>Alveolata</taxon>
        <taxon>Dinophyceae</taxon>
        <taxon>Suessiales</taxon>
        <taxon>Symbiodiniaceae</taxon>
        <taxon>Symbiodinium</taxon>
    </lineage>
</organism>
<accession>A0A812RNV6</accession>
<evidence type="ECO:0000256" key="1">
    <source>
        <dbReference type="SAM" id="SignalP"/>
    </source>
</evidence>
<dbReference type="EMBL" id="CAJNDS010002363">
    <property type="protein sequence ID" value="CAE7450038.1"/>
    <property type="molecule type" value="Genomic_DNA"/>
</dbReference>
<protein>
    <submittedName>
        <fullName evidence="2">Uncharacterized protein</fullName>
    </submittedName>
</protein>
<comment type="caution">
    <text evidence="2">The sequence shown here is derived from an EMBL/GenBank/DDBJ whole genome shotgun (WGS) entry which is preliminary data.</text>
</comment>
<keyword evidence="1" id="KW-0732">Signal</keyword>
<dbReference type="AlphaFoldDB" id="A0A812RNV6"/>
<proteinExistence type="predicted"/>
<dbReference type="Proteomes" id="UP000604046">
    <property type="component" value="Unassembled WGS sequence"/>
</dbReference>
<dbReference type="OrthoDB" id="422358at2759"/>
<reference evidence="2" key="1">
    <citation type="submission" date="2021-02" db="EMBL/GenBank/DDBJ databases">
        <authorList>
            <person name="Dougan E. K."/>
            <person name="Rhodes N."/>
            <person name="Thang M."/>
            <person name="Chan C."/>
        </authorList>
    </citation>
    <scope>NUCLEOTIDE SEQUENCE</scope>
</reference>
<feature type="signal peptide" evidence="1">
    <location>
        <begin position="1"/>
        <end position="19"/>
    </location>
</feature>
<keyword evidence="3" id="KW-1185">Reference proteome</keyword>
<evidence type="ECO:0000313" key="2">
    <source>
        <dbReference type="EMBL" id="CAE7450038.1"/>
    </source>
</evidence>
<gene>
    <name evidence="2" type="ORF">SNAT2548_LOCUS24603</name>
</gene>
<name>A0A812RNV6_9DINO</name>
<evidence type="ECO:0000313" key="3">
    <source>
        <dbReference type="Proteomes" id="UP000604046"/>
    </source>
</evidence>